<feature type="domain" description="RING-type" evidence="3">
    <location>
        <begin position="607"/>
        <end position="662"/>
    </location>
</feature>
<dbReference type="AlphaFoldDB" id="A0A835CHD5"/>
<accession>A0A835CHD5</accession>
<dbReference type="PANTHER" id="PTHR31150">
    <property type="entry name" value="EXPRESSED PROTEIN"/>
    <property type="match status" value="1"/>
</dbReference>
<gene>
    <name evidence="4" type="ORF">G2W53_000081</name>
</gene>
<keyword evidence="5" id="KW-1185">Reference proteome</keyword>
<dbReference type="Proteomes" id="UP000634136">
    <property type="component" value="Unassembled WGS sequence"/>
</dbReference>
<comment type="caution">
    <text evidence="4">The sequence shown here is derived from an EMBL/GenBank/DDBJ whole genome shotgun (WGS) entry which is preliminary data.</text>
</comment>
<protein>
    <recommendedName>
        <fullName evidence="3">RING-type domain-containing protein</fullName>
    </recommendedName>
</protein>
<organism evidence="4 5">
    <name type="scientific">Senna tora</name>
    <dbReference type="NCBI Taxonomy" id="362788"/>
    <lineage>
        <taxon>Eukaryota</taxon>
        <taxon>Viridiplantae</taxon>
        <taxon>Streptophyta</taxon>
        <taxon>Embryophyta</taxon>
        <taxon>Tracheophyta</taxon>
        <taxon>Spermatophyta</taxon>
        <taxon>Magnoliopsida</taxon>
        <taxon>eudicotyledons</taxon>
        <taxon>Gunneridae</taxon>
        <taxon>Pentapetalae</taxon>
        <taxon>rosids</taxon>
        <taxon>fabids</taxon>
        <taxon>Fabales</taxon>
        <taxon>Fabaceae</taxon>
        <taxon>Caesalpinioideae</taxon>
        <taxon>Cassia clade</taxon>
        <taxon>Senna</taxon>
    </lineage>
</organism>
<feature type="region of interest" description="Disordered" evidence="2">
    <location>
        <begin position="1"/>
        <end position="26"/>
    </location>
</feature>
<proteinExistence type="predicted"/>
<keyword evidence="1" id="KW-0863">Zinc-finger</keyword>
<name>A0A835CHD5_9FABA</name>
<evidence type="ECO:0000259" key="3">
    <source>
        <dbReference type="PROSITE" id="PS50089"/>
    </source>
</evidence>
<evidence type="ECO:0000313" key="5">
    <source>
        <dbReference type="Proteomes" id="UP000634136"/>
    </source>
</evidence>
<evidence type="ECO:0000313" key="4">
    <source>
        <dbReference type="EMBL" id="KAF7843176.1"/>
    </source>
</evidence>
<evidence type="ECO:0000256" key="1">
    <source>
        <dbReference type="PROSITE-ProRule" id="PRU00175"/>
    </source>
</evidence>
<dbReference type="GO" id="GO:0008270">
    <property type="term" value="F:zinc ion binding"/>
    <property type="evidence" value="ECO:0007669"/>
    <property type="project" value="UniProtKB-KW"/>
</dbReference>
<dbReference type="OrthoDB" id="1887047at2759"/>
<feature type="region of interest" description="Disordered" evidence="2">
    <location>
        <begin position="355"/>
        <end position="410"/>
    </location>
</feature>
<dbReference type="PROSITE" id="PS50089">
    <property type="entry name" value="ZF_RING_2"/>
    <property type="match status" value="1"/>
</dbReference>
<feature type="compositionally biased region" description="Polar residues" evidence="2">
    <location>
        <begin position="355"/>
        <end position="376"/>
    </location>
</feature>
<sequence length="771" mass="84947">MAIDNLNNETMPLGSTSLPQRSEEHGFDLNNNDSADLNGVAGGCHHDDMPISLPVVSKSHPFWNVPGISQSRSREIVPAGGNLLNYSSQINSPKNLQTGHHYLHEDHKSLLHRPDLDFPCSNGYRGQPYQYNNHDYLTIPGNSGSAVGPQVLKPSAKAMNINISQPPINLNFRTPQFIPNQGVVSSNCPGKHDERYMTFGSESNSMREFIPPINTRHPQIGSRGFLNPGFDMNDSFLGFQYNNEVVPDLPLNVSDWMHTTDDHKVMFDARPGVGLGPLYDFQGPAVGDHCLRPVNMDLGFGDGKDIGMEIADVSQKHIFERYRALSPLPLVGSQIMQCDNGQSKPSEQIIFSPSAGMMSTQSSSRQPQENNVNSQPYTPPLGVDTGSTRGQVSSSNQGQSQMVGSIQQSDTSIFPSDLGIQTGMEYMSAQVSGSYERSFLKRGASEPQSSAIQFRRRKTRRTLPFVQPSPPTWPPSIPLVPNTSQTIPPLIHGASSLTPQVTHSLVHSSIPALTKSALSTPNISQTIPPVRPAVPSQAYASVPLPPHDKRMLSFLPSSRILHQAQIAQSLPHPRLRGPIIPSAPQIAPVHIKRKDADQTPELIGHKCLLCKRDLSFTPEGPISQPSPPPVAAVLACGHTFHNHCLERITPEDQSKDPPCIPCALRGRQHKELTLDMRYCSSGGTMSLVLKCNVQSGLLDQSWTYQYPEDCVQLSRKMIELQMSILHPAIQRMQPALHFLYQTHSQFWVQNMDYPTPNLAADLRSLDDDHTE</sequence>
<keyword evidence="1" id="KW-0862">Zinc</keyword>
<feature type="compositionally biased region" description="Low complexity" evidence="2">
    <location>
        <begin position="390"/>
        <end position="405"/>
    </location>
</feature>
<feature type="compositionally biased region" description="Polar residues" evidence="2">
    <location>
        <begin position="1"/>
        <end position="20"/>
    </location>
</feature>
<reference evidence="4" key="1">
    <citation type="submission" date="2020-09" db="EMBL/GenBank/DDBJ databases">
        <title>Genome-Enabled Discovery of Anthraquinone Biosynthesis in Senna tora.</title>
        <authorList>
            <person name="Kang S.-H."/>
            <person name="Pandey R.P."/>
            <person name="Lee C.-M."/>
            <person name="Sim J.-S."/>
            <person name="Jeong J.-T."/>
            <person name="Choi B.-S."/>
            <person name="Jung M."/>
            <person name="Ginzburg D."/>
            <person name="Zhao K."/>
            <person name="Won S.Y."/>
            <person name="Oh T.-J."/>
            <person name="Yu Y."/>
            <person name="Kim N.-H."/>
            <person name="Lee O.R."/>
            <person name="Lee T.-H."/>
            <person name="Bashyal P."/>
            <person name="Kim T.-S."/>
            <person name="Lee W.-H."/>
            <person name="Kawkins C."/>
            <person name="Kim C.-K."/>
            <person name="Kim J.S."/>
            <person name="Ahn B.O."/>
            <person name="Rhee S.Y."/>
            <person name="Sohng J.K."/>
        </authorList>
    </citation>
    <scope>NUCLEOTIDE SEQUENCE</scope>
    <source>
        <tissue evidence="4">Leaf</tissue>
    </source>
</reference>
<evidence type="ECO:0000256" key="2">
    <source>
        <dbReference type="SAM" id="MobiDB-lite"/>
    </source>
</evidence>
<keyword evidence="1" id="KW-0479">Metal-binding</keyword>
<dbReference type="EMBL" id="JAAIUW010000001">
    <property type="protein sequence ID" value="KAF7843176.1"/>
    <property type="molecule type" value="Genomic_DNA"/>
</dbReference>
<dbReference type="SUPFAM" id="SSF57850">
    <property type="entry name" value="RING/U-box"/>
    <property type="match status" value="1"/>
</dbReference>
<dbReference type="PANTHER" id="PTHR31150:SF19">
    <property type="entry name" value="RING-TYPE DOMAIN-CONTAINING PROTEIN"/>
    <property type="match status" value="1"/>
</dbReference>
<dbReference type="InterPro" id="IPR001841">
    <property type="entry name" value="Znf_RING"/>
</dbReference>